<dbReference type="Pfam" id="PF08448">
    <property type="entry name" value="PAS_4"/>
    <property type="match status" value="1"/>
</dbReference>
<dbReference type="AlphaFoldDB" id="A0A6J7EA08"/>
<dbReference type="SMART" id="SM00086">
    <property type="entry name" value="PAC"/>
    <property type="match status" value="2"/>
</dbReference>
<dbReference type="SUPFAM" id="SSF55073">
    <property type="entry name" value="Nucleotide cyclase"/>
    <property type="match status" value="1"/>
</dbReference>
<dbReference type="InterPro" id="IPR052155">
    <property type="entry name" value="Biofilm_reg_signaling"/>
</dbReference>
<dbReference type="Gene3D" id="3.20.20.450">
    <property type="entry name" value="EAL domain"/>
    <property type="match status" value="1"/>
</dbReference>
<dbReference type="PANTHER" id="PTHR44757:SF2">
    <property type="entry name" value="BIOFILM ARCHITECTURE MAINTENANCE PROTEIN MBAA"/>
    <property type="match status" value="1"/>
</dbReference>
<dbReference type="Pfam" id="PF00563">
    <property type="entry name" value="EAL"/>
    <property type="match status" value="1"/>
</dbReference>
<dbReference type="PROSITE" id="PS50887">
    <property type="entry name" value="GGDEF"/>
    <property type="match status" value="1"/>
</dbReference>
<name>A0A6J7EA08_9ZZZZ</name>
<dbReference type="NCBIfam" id="TIGR00254">
    <property type="entry name" value="GGDEF"/>
    <property type="match status" value="1"/>
</dbReference>
<dbReference type="SUPFAM" id="SSF55785">
    <property type="entry name" value="PYP-like sensor domain (PAS domain)"/>
    <property type="match status" value="2"/>
</dbReference>
<dbReference type="PROSITE" id="PS50113">
    <property type="entry name" value="PAC"/>
    <property type="match status" value="1"/>
</dbReference>
<feature type="domain" description="GGDEF" evidence="3">
    <location>
        <begin position="272"/>
        <end position="412"/>
    </location>
</feature>
<dbReference type="InterPro" id="IPR000700">
    <property type="entry name" value="PAS-assoc_C"/>
</dbReference>
<dbReference type="NCBIfam" id="TIGR00229">
    <property type="entry name" value="sensory_box"/>
    <property type="match status" value="2"/>
</dbReference>
<dbReference type="InterPro" id="IPR000160">
    <property type="entry name" value="GGDEF_dom"/>
</dbReference>
<dbReference type="CDD" id="cd01949">
    <property type="entry name" value="GGDEF"/>
    <property type="match status" value="1"/>
</dbReference>
<dbReference type="InterPro" id="IPR000014">
    <property type="entry name" value="PAS"/>
</dbReference>
<protein>
    <submittedName>
        <fullName evidence="4">Unannotated protein</fullName>
    </submittedName>
</protein>
<evidence type="ECO:0000259" key="1">
    <source>
        <dbReference type="PROSITE" id="PS50113"/>
    </source>
</evidence>
<dbReference type="InterPro" id="IPR001610">
    <property type="entry name" value="PAC"/>
</dbReference>
<dbReference type="PANTHER" id="PTHR44757">
    <property type="entry name" value="DIGUANYLATE CYCLASE DGCP"/>
    <property type="match status" value="1"/>
</dbReference>
<dbReference type="SMART" id="SM00052">
    <property type="entry name" value="EAL"/>
    <property type="match status" value="1"/>
</dbReference>
<dbReference type="Pfam" id="PF13426">
    <property type="entry name" value="PAS_9"/>
    <property type="match status" value="1"/>
</dbReference>
<gene>
    <name evidence="4" type="ORF">UFOPK3376_01413</name>
</gene>
<evidence type="ECO:0000259" key="2">
    <source>
        <dbReference type="PROSITE" id="PS50883"/>
    </source>
</evidence>
<evidence type="ECO:0000313" key="4">
    <source>
        <dbReference type="EMBL" id="CAB4879987.1"/>
    </source>
</evidence>
<dbReference type="FunFam" id="3.30.70.270:FF:000001">
    <property type="entry name" value="Diguanylate cyclase domain protein"/>
    <property type="match status" value="1"/>
</dbReference>
<sequence length="678" mass="74374">MNVLPVGMFETDLNGRLVSADESFRALALSGGAVPVGSAPWANAHPGDRAAAELAWARLREAGEALTTTFRVWTAQGKMVWLRLDAIPRRDVFDQQLGFSGCVTDITEEQHQRQLSERLTGLLGVSPDAVLIIDRHGSPTYANDAARALFGVDDAIDLVREPTMRGLLQTLRDQIPRQVLDTPRSGDWNGEVVFRGPDGLTRTLNVTVYVQRAADGAIEFWASQIRDVTTSKQLQAELAHQATHDALTGLPNRTLMLRTLAEALDRGRYHHQQVAVLFLDLDRLKDVNDNSGHDVGDLLLASVASRLASATRPADIIARIGGDEFVVMCEGGIDEQVALELADRVRHGLSGRLMLNGVEVDLSVSIGVALSNPRSPLETTPADEAVTLLRHADTAMYSAKRRGRSRCELFTDEMMPDARQRKQLSTALEQAMASDELRLAYQPIVSTHTGRLVGAEALLRWRHPQRGLLMPRDFVPLAEESGTIVPMGDWVIRQACKDARAWLDAELVERNFSVHVNVSGRQMSEGAFVERVIATVHELDLLPQQLTLDFSEETLSADQPTTTRALQTLRRFGVNIALDNFGTGVSSLTALRDYRADILKLDGSIASTLGAAGEDDPIVRSIVQLAHALDMSVVAEWVTSPDQLYRLKMLGCDMAQGYLLGEPCPAEDFAVATRTRRP</sequence>
<dbReference type="InterPro" id="IPR013656">
    <property type="entry name" value="PAS_4"/>
</dbReference>
<reference evidence="4" key="1">
    <citation type="submission" date="2020-05" db="EMBL/GenBank/DDBJ databases">
        <authorList>
            <person name="Chiriac C."/>
            <person name="Salcher M."/>
            <person name="Ghai R."/>
            <person name="Kavagutti S V."/>
        </authorList>
    </citation>
    <scope>NUCLEOTIDE SEQUENCE</scope>
</reference>
<organism evidence="4">
    <name type="scientific">freshwater metagenome</name>
    <dbReference type="NCBI Taxonomy" id="449393"/>
    <lineage>
        <taxon>unclassified sequences</taxon>
        <taxon>metagenomes</taxon>
        <taxon>ecological metagenomes</taxon>
    </lineage>
</organism>
<accession>A0A6J7EA08</accession>
<dbReference type="SMART" id="SM00267">
    <property type="entry name" value="GGDEF"/>
    <property type="match status" value="1"/>
</dbReference>
<dbReference type="Gene3D" id="3.30.70.270">
    <property type="match status" value="1"/>
</dbReference>
<dbReference type="InterPro" id="IPR035965">
    <property type="entry name" value="PAS-like_dom_sf"/>
</dbReference>
<evidence type="ECO:0000259" key="3">
    <source>
        <dbReference type="PROSITE" id="PS50887"/>
    </source>
</evidence>
<dbReference type="EMBL" id="CAFBLP010000031">
    <property type="protein sequence ID" value="CAB4879987.1"/>
    <property type="molecule type" value="Genomic_DNA"/>
</dbReference>
<feature type="domain" description="EAL" evidence="2">
    <location>
        <begin position="421"/>
        <end position="677"/>
    </location>
</feature>
<dbReference type="InterPro" id="IPR035919">
    <property type="entry name" value="EAL_sf"/>
</dbReference>
<dbReference type="InterPro" id="IPR029787">
    <property type="entry name" value="Nucleotide_cyclase"/>
</dbReference>
<dbReference type="PROSITE" id="PS50883">
    <property type="entry name" value="EAL"/>
    <property type="match status" value="1"/>
</dbReference>
<dbReference type="InterPro" id="IPR001633">
    <property type="entry name" value="EAL_dom"/>
</dbReference>
<dbReference type="InterPro" id="IPR043128">
    <property type="entry name" value="Rev_trsase/Diguanyl_cyclase"/>
</dbReference>
<dbReference type="CDD" id="cd01948">
    <property type="entry name" value="EAL"/>
    <property type="match status" value="1"/>
</dbReference>
<dbReference type="Gene3D" id="3.30.450.20">
    <property type="entry name" value="PAS domain"/>
    <property type="match status" value="2"/>
</dbReference>
<proteinExistence type="predicted"/>
<dbReference type="SUPFAM" id="SSF141868">
    <property type="entry name" value="EAL domain-like"/>
    <property type="match status" value="1"/>
</dbReference>
<feature type="domain" description="PAC" evidence="1">
    <location>
        <begin position="66"/>
        <end position="118"/>
    </location>
</feature>
<dbReference type="CDD" id="cd00130">
    <property type="entry name" value="PAS"/>
    <property type="match status" value="2"/>
</dbReference>
<dbReference type="Pfam" id="PF00990">
    <property type="entry name" value="GGDEF"/>
    <property type="match status" value="1"/>
</dbReference>